<evidence type="ECO:0000313" key="2">
    <source>
        <dbReference type="Proteomes" id="UP000789702"/>
    </source>
</evidence>
<evidence type="ECO:0000313" key="1">
    <source>
        <dbReference type="EMBL" id="CAG8482015.1"/>
    </source>
</evidence>
<dbReference type="Proteomes" id="UP000789702">
    <property type="component" value="Unassembled WGS sequence"/>
</dbReference>
<keyword evidence="2" id="KW-1185">Reference proteome</keyword>
<dbReference type="EMBL" id="CAJVPU010001486">
    <property type="protein sequence ID" value="CAG8482015.1"/>
    <property type="molecule type" value="Genomic_DNA"/>
</dbReference>
<protein>
    <submittedName>
        <fullName evidence="1">11202_t:CDS:1</fullName>
    </submittedName>
</protein>
<accession>A0ACA9KN84</accession>
<gene>
    <name evidence="1" type="ORF">DHETER_LOCUS2168</name>
</gene>
<sequence>PKFHSIHSNRHVSTPEVSTLLDKLRHESQPKNNQRSTETLPMPAYKYLMRAYLNQVEGEQRERIENDLRLRVSGPLPPKSWRGAWYSENTSKLNESDKLQTLIEVRKAKKSAWDELSSSNFDLPSLAIICINTIAINIKNYISCPYFSNLPTHLKQNILSSLSIHNPLTDDLLKLFASDSEYDELDISNSSVSLECLKRSFWQMVNDKDIMNDIVDDWEALMDRSESDNTDFLSFRYIKSFDSSSVWEKPVKDSRSLSTRYISKAPELRRLNVSFTCNIPIIPLSKLVTSTIPLLSHLSIAGCSNHEDGPQALRIFSTGLINLVFLEVSHNDWVTDQVVLQCINWDRDLKYLKMLVAVCCFSWKDVDVLRNKLSRGRDVDIITFFTSKPKSEEDMALTSQPDVDELTTPTTLSQQAQTEPDPLPQDLPVQEQEASTEPKVLSPNDEVLTHISEMNQLTIPWPEVKEIIKERFEKETQLPIAVNGADPEQIDKAKAEIEEYKQNINKMLDGFEKPPFTIQRTAELLLRPFQHHKTLIKWLRALEKVLMVQSSVDEFPPVSNTNMVTDRLEIMDVTTSPKLVPITFTPKIEVVTKEEGKETDYDADTNEESSEESSSSELTKLENAVAEENQNPVENTESTEAKESPVVAEISEGQEPIAMDTSD</sequence>
<reference evidence="1" key="1">
    <citation type="submission" date="2021-06" db="EMBL/GenBank/DDBJ databases">
        <authorList>
            <person name="Kallberg Y."/>
            <person name="Tangrot J."/>
            <person name="Rosling A."/>
        </authorList>
    </citation>
    <scope>NUCLEOTIDE SEQUENCE</scope>
    <source>
        <strain evidence="1">IL203A</strain>
    </source>
</reference>
<organism evidence="1 2">
    <name type="scientific">Dentiscutata heterogama</name>
    <dbReference type="NCBI Taxonomy" id="1316150"/>
    <lineage>
        <taxon>Eukaryota</taxon>
        <taxon>Fungi</taxon>
        <taxon>Fungi incertae sedis</taxon>
        <taxon>Mucoromycota</taxon>
        <taxon>Glomeromycotina</taxon>
        <taxon>Glomeromycetes</taxon>
        <taxon>Diversisporales</taxon>
        <taxon>Gigasporaceae</taxon>
        <taxon>Dentiscutata</taxon>
    </lineage>
</organism>
<feature type="non-terminal residue" evidence="1">
    <location>
        <position position="1"/>
    </location>
</feature>
<comment type="caution">
    <text evidence="1">The sequence shown here is derived from an EMBL/GenBank/DDBJ whole genome shotgun (WGS) entry which is preliminary data.</text>
</comment>
<name>A0ACA9KN84_9GLOM</name>
<proteinExistence type="predicted"/>